<protein>
    <recommendedName>
        <fullName evidence="2">Alpha/beta hydrolase fold-3 domain-containing protein</fullName>
    </recommendedName>
</protein>
<comment type="caution">
    <text evidence="3">The sequence shown here is derived from an EMBL/GenBank/DDBJ whole genome shotgun (WGS) entry which is preliminary data.</text>
</comment>
<evidence type="ECO:0000259" key="2">
    <source>
        <dbReference type="Pfam" id="PF07859"/>
    </source>
</evidence>
<accession>A0A7C8IS31</accession>
<dbReference type="EMBL" id="WUBL01000124">
    <property type="protein sequence ID" value="KAF2965142.1"/>
    <property type="molecule type" value="Genomic_DNA"/>
</dbReference>
<dbReference type="InterPro" id="IPR050300">
    <property type="entry name" value="GDXG_lipolytic_enzyme"/>
</dbReference>
<dbReference type="Pfam" id="PF07859">
    <property type="entry name" value="Abhydrolase_3"/>
    <property type="match status" value="1"/>
</dbReference>
<keyword evidence="4" id="KW-1185">Reference proteome</keyword>
<feature type="domain" description="Alpha/beta hydrolase fold-3" evidence="2">
    <location>
        <begin position="86"/>
        <end position="297"/>
    </location>
</feature>
<dbReference type="GO" id="GO:0016787">
    <property type="term" value="F:hydrolase activity"/>
    <property type="evidence" value="ECO:0007669"/>
    <property type="project" value="UniProtKB-KW"/>
</dbReference>
<dbReference type="OrthoDB" id="408631at2759"/>
<dbReference type="PANTHER" id="PTHR48081:SF8">
    <property type="entry name" value="ALPHA_BETA HYDROLASE FOLD-3 DOMAIN-CONTAINING PROTEIN-RELATED"/>
    <property type="match status" value="1"/>
</dbReference>
<evidence type="ECO:0000313" key="3">
    <source>
        <dbReference type="EMBL" id="KAF2965142.1"/>
    </source>
</evidence>
<reference evidence="3 4" key="1">
    <citation type="submission" date="2019-12" db="EMBL/GenBank/DDBJ databases">
        <title>Draft genome sequence of the ascomycete Xylaria multiplex DSM 110363.</title>
        <authorList>
            <person name="Buettner E."/>
            <person name="Kellner H."/>
        </authorList>
    </citation>
    <scope>NUCLEOTIDE SEQUENCE [LARGE SCALE GENOMIC DNA]</scope>
    <source>
        <strain evidence="3 4">DSM 110363</strain>
    </source>
</reference>
<proteinExistence type="predicted"/>
<name>A0A7C8IS31_9PEZI</name>
<keyword evidence="1" id="KW-0378">Hydrolase</keyword>
<dbReference type="AlphaFoldDB" id="A0A7C8IS31"/>
<dbReference type="InParanoid" id="A0A7C8IS31"/>
<dbReference type="InterPro" id="IPR029058">
    <property type="entry name" value="AB_hydrolase_fold"/>
</dbReference>
<dbReference type="Proteomes" id="UP000481858">
    <property type="component" value="Unassembled WGS sequence"/>
</dbReference>
<dbReference type="InterPro" id="IPR013094">
    <property type="entry name" value="AB_hydrolase_3"/>
</dbReference>
<dbReference type="SUPFAM" id="SSF53474">
    <property type="entry name" value="alpha/beta-Hydrolases"/>
    <property type="match status" value="1"/>
</dbReference>
<evidence type="ECO:0000313" key="4">
    <source>
        <dbReference type="Proteomes" id="UP000481858"/>
    </source>
</evidence>
<sequence>MSPVKLNPEWEVVWQAIKLAPKPVINDIYDLRRSANIALAASVAAYERPEGVEETRHTIQSLDGADIDVHRFVPSTASDPGPQRAIVYAFGGGMIAGSIDIWRVSLNELAHRIGSQVFAVHYRLAPEHPAPAAVEDFYSAIKWLQLHAAEFNVDPKRVVLNGKSAGGGIAAGAALLARDKGLPNPIAAMALTYPMLDDRTELPADHPNQEYFLWTSQGNTMAWTALLGRERAERTDENVSIYASPARAKDLSGLPDTFIDVGGLDLFSNEDIEFARRLAAAGVYVELHHYPGVAHGFDSVRHTQIAQEAVLNQTRFFKRY</sequence>
<evidence type="ECO:0000256" key="1">
    <source>
        <dbReference type="ARBA" id="ARBA00022801"/>
    </source>
</evidence>
<dbReference type="PANTHER" id="PTHR48081">
    <property type="entry name" value="AB HYDROLASE SUPERFAMILY PROTEIN C4A8.06C"/>
    <property type="match status" value="1"/>
</dbReference>
<gene>
    <name evidence="3" type="ORF">GQX73_g8423</name>
</gene>
<organism evidence="3 4">
    <name type="scientific">Xylaria multiplex</name>
    <dbReference type="NCBI Taxonomy" id="323545"/>
    <lineage>
        <taxon>Eukaryota</taxon>
        <taxon>Fungi</taxon>
        <taxon>Dikarya</taxon>
        <taxon>Ascomycota</taxon>
        <taxon>Pezizomycotina</taxon>
        <taxon>Sordariomycetes</taxon>
        <taxon>Xylariomycetidae</taxon>
        <taxon>Xylariales</taxon>
        <taxon>Xylariaceae</taxon>
        <taxon>Xylaria</taxon>
    </lineage>
</organism>
<dbReference type="Gene3D" id="3.40.50.1820">
    <property type="entry name" value="alpha/beta hydrolase"/>
    <property type="match status" value="1"/>
</dbReference>